<evidence type="ECO:0008006" key="10">
    <source>
        <dbReference type="Google" id="ProtNLM"/>
    </source>
</evidence>
<evidence type="ECO:0000256" key="5">
    <source>
        <dbReference type="ARBA" id="ARBA00029459"/>
    </source>
</evidence>
<name>A0AAW1ULN1_9CUCU</name>
<dbReference type="EMBL" id="JARQZJ010000091">
    <property type="protein sequence ID" value="KAK9883673.1"/>
    <property type="molecule type" value="Genomic_DNA"/>
</dbReference>
<reference evidence="8 9" key="1">
    <citation type="submission" date="2023-03" db="EMBL/GenBank/DDBJ databases">
        <title>Genome insight into feeding habits of ladybird beetles.</title>
        <authorList>
            <person name="Li H.-S."/>
            <person name="Huang Y.-H."/>
            <person name="Pang H."/>
        </authorList>
    </citation>
    <scope>NUCLEOTIDE SEQUENCE [LARGE SCALE GENOMIC DNA]</scope>
    <source>
        <strain evidence="8">SYSU_2023b</strain>
        <tissue evidence="8">Whole body</tissue>
    </source>
</reference>
<dbReference type="SUPFAM" id="SSF57283">
    <property type="entry name" value="PMP inhibitors"/>
    <property type="match status" value="1"/>
</dbReference>
<keyword evidence="2" id="KW-0964">Secreted</keyword>
<gene>
    <name evidence="8" type="ORF">WA026_001842</name>
</gene>
<keyword evidence="4" id="KW-0722">Serine protease inhibitor</keyword>
<sequence>MYSSKLLGFLFIVCLLDQVLSREASIAADLKNIPCAPNDYFPIDCNTCYCNLEQSGYLCTEDTCTPDEIKSGGPMTQIPLANSSILLIANKTAQIVNNISDIEDNSTFNLPLIDVTKLRDPSGKRPRNFRSSTTVTTGKPNVDISNVTEAIKSATKPSSQ</sequence>
<organism evidence="8 9">
    <name type="scientific">Henosepilachna vigintioctopunctata</name>
    <dbReference type="NCBI Taxonomy" id="420089"/>
    <lineage>
        <taxon>Eukaryota</taxon>
        <taxon>Metazoa</taxon>
        <taxon>Ecdysozoa</taxon>
        <taxon>Arthropoda</taxon>
        <taxon>Hexapoda</taxon>
        <taxon>Insecta</taxon>
        <taxon>Pterygota</taxon>
        <taxon>Neoptera</taxon>
        <taxon>Endopterygota</taxon>
        <taxon>Coleoptera</taxon>
        <taxon>Polyphaga</taxon>
        <taxon>Cucujiformia</taxon>
        <taxon>Coccinelloidea</taxon>
        <taxon>Coccinellidae</taxon>
        <taxon>Epilachninae</taxon>
        <taxon>Epilachnini</taxon>
        <taxon>Henosepilachna</taxon>
    </lineage>
</organism>
<dbReference type="InterPro" id="IPR036201">
    <property type="entry name" value="Pacifastin_dom_sf"/>
</dbReference>
<comment type="similarity">
    <text evidence="5">Belongs to the protease inhibitor I19 family.</text>
</comment>
<dbReference type="GO" id="GO:0004867">
    <property type="term" value="F:serine-type endopeptidase inhibitor activity"/>
    <property type="evidence" value="ECO:0007669"/>
    <property type="project" value="UniProtKB-KW"/>
</dbReference>
<dbReference type="Proteomes" id="UP001431783">
    <property type="component" value="Unassembled WGS sequence"/>
</dbReference>
<feature type="chain" id="PRO_5043385331" description="Pacifastin domain-containing protein" evidence="7">
    <location>
        <begin position="22"/>
        <end position="160"/>
    </location>
</feature>
<evidence type="ECO:0000313" key="8">
    <source>
        <dbReference type="EMBL" id="KAK9883673.1"/>
    </source>
</evidence>
<dbReference type="GO" id="GO:0005576">
    <property type="term" value="C:extracellular region"/>
    <property type="evidence" value="ECO:0007669"/>
    <property type="project" value="UniProtKB-SubCell"/>
</dbReference>
<proteinExistence type="inferred from homology"/>
<evidence type="ECO:0000256" key="4">
    <source>
        <dbReference type="ARBA" id="ARBA00022900"/>
    </source>
</evidence>
<keyword evidence="9" id="KW-1185">Reference proteome</keyword>
<evidence type="ECO:0000256" key="6">
    <source>
        <dbReference type="SAM" id="MobiDB-lite"/>
    </source>
</evidence>
<feature type="signal peptide" evidence="7">
    <location>
        <begin position="1"/>
        <end position="21"/>
    </location>
</feature>
<evidence type="ECO:0000256" key="2">
    <source>
        <dbReference type="ARBA" id="ARBA00022525"/>
    </source>
</evidence>
<feature type="compositionally biased region" description="Polar residues" evidence="6">
    <location>
        <begin position="129"/>
        <end position="141"/>
    </location>
</feature>
<evidence type="ECO:0000313" key="9">
    <source>
        <dbReference type="Proteomes" id="UP001431783"/>
    </source>
</evidence>
<evidence type="ECO:0000256" key="1">
    <source>
        <dbReference type="ARBA" id="ARBA00004613"/>
    </source>
</evidence>
<evidence type="ECO:0000256" key="7">
    <source>
        <dbReference type="SAM" id="SignalP"/>
    </source>
</evidence>
<evidence type="ECO:0000256" key="3">
    <source>
        <dbReference type="ARBA" id="ARBA00022690"/>
    </source>
</evidence>
<keyword evidence="7" id="KW-0732">Signal</keyword>
<keyword evidence="3" id="KW-0646">Protease inhibitor</keyword>
<protein>
    <recommendedName>
        <fullName evidence="10">Pacifastin domain-containing protein</fullName>
    </recommendedName>
</protein>
<feature type="region of interest" description="Disordered" evidence="6">
    <location>
        <begin position="120"/>
        <end position="141"/>
    </location>
</feature>
<accession>A0AAW1ULN1</accession>
<comment type="subcellular location">
    <subcellularLocation>
        <location evidence="1">Secreted</location>
    </subcellularLocation>
</comment>
<comment type="caution">
    <text evidence="8">The sequence shown here is derived from an EMBL/GenBank/DDBJ whole genome shotgun (WGS) entry which is preliminary data.</text>
</comment>
<dbReference type="AlphaFoldDB" id="A0AAW1ULN1"/>